<evidence type="ECO:0000256" key="1">
    <source>
        <dbReference type="SAM" id="Coils"/>
    </source>
</evidence>
<keyword evidence="3" id="KW-1185">Reference proteome</keyword>
<accession>A0AAQ3Q8X5</accession>
<dbReference type="EMBL" id="CP136892">
    <property type="protein sequence ID" value="WOL00766.1"/>
    <property type="molecule type" value="Genomic_DNA"/>
</dbReference>
<evidence type="ECO:0000313" key="2">
    <source>
        <dbReference type="EMBL" id="WOL00766.1"/>
    </source>
</evidence>
<evidence type="ECO:0000313" key="3">
    <source>
        <dbReference type="Proteomes" id="UP001327560"/>
    </source>
</evidence>
<reference evidence="2 3" key="1">
    <citation type="submission" date="2023-10" db="EMBL/GenBank/DDBJ databases">
        <title>Chromosome-scale genome assembly provides insights into flower coloration mechanisms of Canna indica.</title>
        <authorList>
            <person name="Li C."/>
        </authorList>
    </citation>
    <scope>NUCLEOTIDE SEQUENCE [LARGE SCALE GENOMIC DNA]</scope>
    <source>
        <tissue evidence="2">Flower</tissue>
    </source>
</reference>
<name>A0AAQ3Q8X5_9LILI</name>
<organism evidence="2 3">
    <name type="scientific">Canna indica</name>
    <name type="common">Indian-shot</name>
    <dbReference type="NCBI Taxonomy" id="4628"/>
    <lineage>
        <taxon>Eukaryota</taxon>
        <taxon>Viridiplantae</taxon>
        <taxon>Streptophyta</taxon>
        <taxon>Embryophyta</taxon>
        <taxon>Tracheophyta</taxon>
        <taxon>Spermatophyta</taxon>
        <taxon>Magnoliopsida</taxon>
        <taxon>Liliopsida</taxon>
        <taxon>Zingiberales</taxon>
        <taxon>Cannaceae</taxon>
        <taxon>Canna</taxon>
    </lineage>
</organism>
<keyword evidence="1" id="KW-0175">Coiled coil</keyword>
<sequence length="179" mass="19917">MAAAVATKSHQEIRELRRKLAAELEQVRSFYRRLVAHKVQLASMTGAPTAGYTHSQLSVTDPNTPVASKRAAEVAIPSTATAGPFSRQLSASVVATENILSESMEKEKRAPKANLYYQNSDFFLGRRSSLHLTRMATRKQRSMEERSSLPSFQIMAVPIQQKRSSMYRPSRVVASCCQN</sequence>
<feature type="coiled-coil region" evidence="1">
    <location>
        <begin position="6"/>
        <end position="33"/>
    </location>
</feature>
<proteinExistence type="predicted"/>
<dbReference type="Proteomes" id="UP001327560">
    <property type="component" value="Chromosome 3"/>
</dbReference>
<dbReference type="AlphaFoldDB" id="A0AAQ3Q8X5"/>
<protein>
    <submittedName>
        <fullName evidence="2">Transcription factor GTE4</fullName>
    </submittedName>
</protein>
<gene>
    <name evidence="2" type="ORF">Cni_G09479</name>
</gene>